<dbReference type="InterPro" id="IPR027417">
    <property type="entry name" value="P-loop_NTPase"/>
</dbReference>
<feature type="binding site" evidence="4">
    <location>
        <begin position="94"/>
        <end position="97"/>
    </location>
    <ligand>
        <name>GTP</name>
        <dbReference type="ChEBI" id="CHEBI:37565"/>
    </ligand>
</feature>
<keyword evidence="3 4" id="KW-0342">GTP-binding</keyword>
<dbReference type="InterPro" id="IPR053930">
    <property type="entry name" value="RapZ-like_N"/>
</dbReference>
<dbReference type="EMBL" id="CP001958">
    <property type="protein sequence ID" value="ADG97094.1"/>
    <property type="molecule type" value="Genomic_DNA"/>
</dbReference>
<dbReference type="Pfam" id="PF03668">
    <property type="entry name" value="RapZ-like_N"/>
    <property type="match status" value="1"/>
</dbReference>
<keyword evidence="9" id="KW-1185">Reference proteome</keyword>
<dbReference type="InterPro" id="IPR053931">
    <property type="entry name" value="RapZ_C"/>
</dbReference>
<accession>D6ZCQ2</accession>
<evidence type="ECO:0000256" key="5">
    <source>
        <dbReference type="SAM" id="MobiDB-lite"/>
    </source>
</evidence>
<dbReference type="Pfam" id="PF22740">
    <property type="entry name" value="PapZ_C"/>
    <property type="match status" value="1"/>
</dbReference>
<organism evidence="8 9">
    <name type="scientific">Segniliparus rotundus (strain ATCC BAA-972 / CDC 1076 / CIP 108378 / DSM 44985 / JCM 13578)</name>
    <dbReference type="NCBI Taxonomy" id="640132"/>
    <lineage>
        <taxon>Bacteria</taxon>
        <taxon>Bacillati</taxon>
        <taxon>Actinomycetota</taxon>
        <taxon>Actinomycetes</taxon>
        <taxon>Mycobacteriales</taxon>
        <taxon>Segniliparaceae</taxon>
        <taxon>Segniliparus</taxon>
    </lineage>
</organism>
<evidence type="ECO:0000259" key="6">
    <source>
        <dbReference type="Pfam" id="PF03668"/>
    </source>
</evidence>
<feature type="region of interest" description="Disordered" evidence="5">
    <location>
        <begin position="1"/>
        <end position="28"/>
    </location>
</feature>
<evidence type="ECO:0000256" key="1">
    <source>
        <dbReference type="ARBA" id="ARBA00022741"/>
    </source>
</evidence>
<feature type="compositionally biased region" description="Polar residues" evidence="5">
    <location>
        <begin position="1"/>
        <end position="14"/>
    </location>
</feature>
<gene>
    <name evidence="8" type="ordered locus">Srot_0612</name>
</gene>
<keyword evidence="1 4" id="KW-0547">Nucleotide-binding</keyword>
<comment type="caution">
    <text evidence="4">Lacks conserved residue(s) required for the propagation of feature annotation.</text>
</comment>
<dbReference type="AlphaFoldDB" id="D6ZCQ2"/>
<evidence type="ECO:0000259" key="7">
    <source>
        <dbReference type="Pfam" id="PF22740"/>
    </source>
</evidence>
<dbReference type="HOGENOM" id="CLU_059558_0_0_11"/>
<reference evidence="8 9" key="1">
    <citation type="journal article" date="2010" name="Stand. Genomic Sci.">
        <title>Complete genome sequence of Segniliparus rotundus type strain (CDC 1076).</title>
        <authorList>
            <person name="Sikorski J."/>
            <person name="Lapidus A."/>
            <person name="Copeland A."/>
            <person name="Misra M."/>
            <person name="Glavina Del Rio T."/>
            <person name="Nolan M."/>
            <person name="Lucas S."/>
            <person name="Chen F."/>
            <person name="Tice H."/>
            <person name="Cheng J.F."/>
            <person name="Jando M."/>
            <person name="Schneider S."/>
            <person name="Bruce D."/>
            <person name="Goodwin L."/>
            <person name="Pitluck S."/>
            <person name="Liolios K."/>
            <person name="Mikhailova N."/>
            <person name="Pati A."/>
            <person name="Ivanova N."/>
            <person name="Mavromatis K."/>
            <person name="Chen A."/>
            <person name="Palaniappan K."/>
            <person name="Chertkov O."/>
            <person name="Land M."/>
            <person name="Hauser L."/>
            <person name="Chang Y.J."/>
            <person name="Jeffries C.D."/>
            <person name="Brettin T."/>
            <person name="Detter J.C."/>
            <person name="Han C."/>
            <person name="Rohde M."/>
            <person name="Goker M."/>
            <person name="Bristow J."/>
            <person name="Eisen J.A."/>
            <person name="Markowitz V."/>
            <person name="Hugenholtz P."/>
            <person name="Kyrpides N.C."/>
            <person name="Klenk H.P."/>
        </authorList>
    </citation>
    <scope>NUCLEOTIDE SEQUENCE [LARGE SCALE GENOMIC DNA]</scope>
    <source>
        <strain evidence="9">ATCC BAA-972 / CDC 1076 / CIP 108378 / DSM 44985 / JCM 13578</strain>
    </source>
</reference>
<dbReference type="PANTHER" id="PTHR30448">
    <property type="entry name" value="RNASE ADAPTER PROTEIN RAPZ"/>
    <property type="match status" value="1"/>
</dbReference>
<feature type="domain" description="RapZ C-terminal" evidence="7">
    <location>
        <begin position="199"/>
        <end position="318"/>
    </location>
</feature>
<feature type="domain" description="RapZ-like N-terminal" evidence="6">
    <location>
        <begin position="36"/>
        <end position="191"/>
    </location>
</feature>
<dbReference type="SUPFAM" id="SSF52540">
    <property type="entry name" value="P-loop containing nucleoside triphosphate hydrolases"/>
    <property type="match status" value="1"/>
</dbReference>
<dbReference type="HAMAP" id="MF_00636">
    <property type="entry name" value="RapZ_like"/>
    <property type="match status" value="1"/>
</dbReference>
<sequence>MTEPETPQSGSEPQEATGDVAPPGGVGQPGTGRAAIEVLFLTGLSGAGLGTAAKILEDVGWYVADNLPPQLVTRMVEIGLDPQTQIPRLAVVVDSRTRDFTGDIHALLAELRAQGLDPKVLFLQASDEVLIRRFEQVRRRHPLQGQDTLAEGIKRERDLLAPLLAEADSVLDTSVSSVKELRDVVEQEWGGSASRSKTSVTVQSFGFKYGLPLDANMVADVRFLPNPHWVRHLRDKTGLTPEVSEYVLSAPGAKEYLRVYHELLRLMLTSYRKEAKRYMTIAVGCTGGKHRSVAMAVALGALIGQDQQLTVRVIHRDLGLE</sequence>
<dbReference type="PANTHER" id="PTHR30448:SF0">
    <property type="entry name" value="RNASE ADAPTER PROTEIN RAPZ"/>
    <property type="match status" value="1"/>
</dbReference>
<dbReference type="GO" id="GO:0005525">
    <property type="term" value="F:GTP binding"/>
    <property type="evidence" value="ECO:0007669"/>
    <property type="project" value="UniProtKB-UniRule"/>
</dbReference>
<protein>
    <submittedName>
        <fullName evidence="8">Uncharacterized protein</fullName>
    </submittedName>
</protein>
<name>D6ZCQ2_SEGRD</name>
<dbReference type="GO" id="GO:0005524">
    <property type="term" value="F:ATP binding"/>
    <property type="evidence" value="ECO:0007669"/>
    <property type="project" value="UniProtKB-UniRule"/>
</dbReference>
<dbReference type="Proteomes" id="UP000002247">
    <property type="component" value="Chromosome"/>
</dbReference>
<dbReference type="RefSeq" id="WP_013137550.1">
    <property type="nucleotide sequence ID" value="NC_014168.1"/>
</dbReference>
<evidence type="ECO:0000256" key="3">
    <source>
        <dbReference type="ARBA" id="ARBA00023134"/>
    </source>
</evidence>
<evidence type="ECO:0000313" key="9">
    <source>
        <dbReference type="Proteomes" id="UP000002247"/>
    </source>
</evidence>
<dbReference type="PIRSF" id="PIRSF005052">
    <property type="entry name" value="P-loopkin"/>
    <property type="match status" value="1"/>
</dbReference>
<evidence type="ECO:0000256" key="2">
    <source>
        <dbReference type="ARBA" id="ARBA00022840"/>
    </source>
</evidence>
<dbReference type="STRING" id="640132.Srot_0612"/>
<dbReference type="InterPro" id="IPR005337">
    <property type="entry name" value="RapZ-like"/>
</dbReference>
<proteinExistence type="inferred from homology"/>
<dbReference type="NCBIfam" id="NF003828">
    <property type="entry name" value="PRK05416.1"/>
    <property type="match status" value="1"/>
</dbReference>
<keyword evidence="2 4" id="KW-0067">ATP-binding</keyword>
<evidence type="ECO:0000256" key="4">
    <source>
        <dbReference type="HAMAP-Rule" id="MF_00636"/>
    </source>
</evidence>
<evidence type="ECO:0000313" key="8">
    <source>
        <dbReference type="EMBL" id="ADG97094.1"/>
    </source>
</evidence>
<dbReference type="KEGG" id="srt:Srot_0612"/>
<dbReference type="eggNOG" id="COG1660">
    <property type="taxonomic scope" value="Bacteria"/>
</dbReference>